<evidence type="ECO:0000259" key="6">
    <source>
        <dbReference type="PROSITE" id="PS51698"/>
    </source>
</evidence>
<proteinExistence type="predicted"/>
<evidence type="ECO:0000256" key="1">
    <source>
        <dbReference type="ARBA" id="ARBA00000900"/>
    </source>
</evidence>
<dbReference type="SUPFAM" id="SSF57850">
    <property type="entry name" value="RING/U-box"/>
    <property type="match status" value="1"/>
</dbReference>
<dbReference type="PANTHER" id="PTHR22849">
    <property type="entry name" value="WDSAM1 PROTEIN"/>
    <property type="match status" value="1"/>
</dbReference>
<dbReference type="PANTHER" id="PTHR22849:SF167">
    <property type="entry name" value="U-BOX DOMAIN-CONTAINING PROTEIN"/>
    <property type="match status" value="1"/>
</dbReference>
<dbReference type="SMART" id="SM00504">
    <property type="entry name" value="Ubox"/>
    <property type="match status" value="1"/>
</dbReference>
<dbReference type="Pfam" id="PF04564">
    <property type="entry name" value="U-box"/>
    <property type="match status" value="1"/>
</dbReference>
<dbReference type="SUPFAM" id="SSF48371">
    <property type="entry name" value="ARM repeat"/>
    <property type="match status" value="1"/>
</dbReference>
<comment type="caution">
    <text evidence="7">The sequence shown here is derived from an EMBL/GenBank/DDBJ whole genome shotgun (WGS) entry which is preliminary data.</text>
</comment>
<comment type="pathway">
    <text evidence="2 5">Protein modification; protein ubiquitination.</text>
</comment>
<evidence type="ECO:0000313" key="8">
    <source>
        <dbReference type="Proteomes" id="UP001408789"/>
    </source>
</evidence>
<organism evidence="7 8">
    <name type="scientific">Deinandra increscens subsp. villosa</name>
    <dbReference type="NCBI Taxonomy" id="3103831"/>
    <lineage>
        <taxon>Eukaryota</taxon>
        <taxon>Viridiplantae</taxon>
        <taxon>Streptophyta</taxon>
        <taxon>Embryophyta</taxon>
        <taxon>Tracheophyta</taxon>
        <taxon>Spermatophyta</taxon>
        <taxon>Magnoliopsida</taxon>
        <taxon>eudicotyledons</taxon>
        <taxon>Gunneridae</taxon>
        <taxon>Pentapetalae</taxon>
        <taxon>asterids</taxon>
        <taxon>campanulids</taxon>
        <taxon>Asterales</taxon>
        <taxon>Asteraceae</taxon>
        <taxon>Asteroideae</taxon>
        <taxon>Heliantheae alliance</taxon>
        <taxon>Madieae</taxon>
        <taxon>Madiinae</taxon>
        <taxon>Deinandra</taxon>
    </lineage>
</organism>
<dbReference type="InterPro" id="IPR058678">
    <property type="entry name" value="ARM_PUB"/>
</dbReference>
<dbReference type="CDD" id="cd16664">
    <property type="entry name" value="RING-Ubox_PUB"/>
    <property type="match status" value="1"/>
</dbReference>
<sequence length="415" mass="45923">MGDLQNDVQVPSFFVCPISLEIMIDPVTLSTGITYDRNSIEKWLFSRKNHTGVCPVTKQVVVDIDLTPNLTLQRLIQSWCALNPSSGVKKFPKPQPPITKAEIIKLLKDSKSPHLQIKSLTRLKTIVLESERNKRVLESVGAVDHLVCILTKVHDSIASSSTTREVTGADEALSILYHLKLSPTGMKSLFQKTRDFVETLTRSMQRVASHESRAYAVMLLKSMFEVADPMQVTSLNPNFFMQLVQILIDQISQKATKATLKLLINVCSLGRNKIKAAEVGAVAALIDTLLNHPDKRVSEMVLIALDRICECAEGRAELLKHGGGLAVVSKKILRVSTVASESAMRVLHSVTMFSGDRSVVGEMLELGVVGKLCLVMQVDCGKKMKEKAREILKMHCRVWKNAPCIPRNLVASYPS</sequence>
<evidence type="ECO:0000256" key="5">
    <source>
        <dbReference type="RuleBase" id="RU369093"/>
    </source>
</evidence>
<keyword evidence="4 5" id="KW-0833">Ubl conjugation pathway</keyword>
<dbReference type="EMBL" id="JBCNJP010000014">
    <property type="protein sequence ID" value="KAK9068540.1"/>
    <property type="molecule type" value="Genomic_DNA"/>
</dbReference>
<evidence type="ECO:0000256" key="4">
    <source>
        <dbReference type="ARBA" id="ARBA00022786"/>
    </source>
</evidence>
<dbReference type="InterPro" id="IPR011989">
    <property type="entry name" value="ARM-like"/>
</dbReference>
<reference evidence="7 8" key="1">
    <citation type="submission" date="2024-04" db="EMBL/GenBank/DDBJ databases">
        <title>The reference genome of an endangered Asteraceae, Deinandra increscens subsp. villosa, native to the Central Coast of California.</title>
        <authorList>
            <person name="Guilliams M."/>
            <person name="Hasenstab-Lehman K."/>
            <person name="Meyer R."/>
            <person name="Mcevoy S."/>
        </authorList>
    </citation>
    <scope>NUCLEOTIDE SEQUENCE [LARGE SCALE GENOMIC DNA]</scope>
    <source>
        <tissue evidence="7">Leaf</tissue>
    </source>
</reference>
<dbReference type="InterPro" id="IPR045185">
    <property type="entry name" value="PUB22/23/24-like"/>
</dbReference>
<gene>
    <name evidence="7" type="ORF">SSX86_012655</name>
</gene>
<dbReference type="PROSITE" id="PS51698">
    <property type="entry name" value="U_BOX"/>
    <property type="match status" value="1"/>
</dbReference>
<accession>A0AAP0D911</accession>
<name>A0AAP0D911_9ASTR</name>
<dbReference type="InterPro" id="IPR013083">
    <property type="entry name" value="Znf_RING/FYVE/PHD"/>
</dbReference>
<comment type="catalytic activity">
    <reaction evidence="1 5">
        <text>S-ubiquitinyl-[E2 ubiquitin-conjugating enzyme]-L-cysteine + [acceptor protein]-L-lysine = [E2 ubiquitin-conjugating enzyme]-L-cysteine + N(6)-ubiquitinyl-[acceptor protein]-L-lysine.</text>
        <dbReference type="EC" id="2.3.2.27"/>
    </reaction>
</comment>
<protein>
    <recommendedName>
        <fullName evidence="5 6">U-box domain-containing protein</fullName>
        <ecNumber evidence="5">2.3.2.27</ecNumber>
    </recommendedName>
    <alternativeName>
        <fullName evidence="5">RING-type E3 ubiquitin transferase PUB</fullName>
    </alternativeName>
</protein>
<dbReference type="GO" id="GO:0061630">
    <property type="term" value="F:ubiquitin protein ligase activity"/>
    <property type="evidence" value="ECO:0007669"/>
    <property type="project" value="UniProtKB-UniRule"/>
</dbReference>
<dbReference type="InterPro" id="IPR016024">
    <property type="entry name" value="ARM-type_fold"/>
</dbReference>
<keyword evidence="3 5" id="KW-0808">Transferase</keyword>
<dbReference type="Gene3D" id="1.25.10.10">
    <property type="entry name" value="Leucine-rich Repeat Variant"/>
    <property type="match status" value="1"/>
</dbReference>
<evidence type="ECO:0000256" key="3">
    <source>
        <dbReference type="ARBA" id="ARBA00022679"/>
    </source>
</evidence>
<keyword evidence="8" id="KW-1185">Reference proteome</keyword>
<dbReference type="AlphaFoldDB" id="A0AAP0D911"/>
<evidence type="ECO:0000256" key="2">
    <source>
        <dbReference type="ARBA" id="ARBA00004906"/>
    </source>
</evidence>
<comment type="function">
    <text evidence="5">Functions as an E3 ubiquitin ligase.</text>
</comment>
<dbReference type="GO" id="GO:0016567">
    <property type="term" value="P:protein ubiquitination"/>
    <property type="evidence" value="ECO:0007669"/>
    <property type="project" value="UniProtKB-UniRule"/>
</dbReference>
<dbReference type="Gene3D" id="3.30.40.10">
    <property type="entry name" value="Zinc/RING finger domain, C3HC4 (zinc finger)"/>
    <property type="match status" value="1"/>
</dbReference>
<dbReference type="InterPro" id="IPR045210">
    <property type="entry name" value="RING-Ubox_PUB"/>
</dbReference>
<dbReference type="EC" id="2.3.2.27" evidence="5"/>
<dbReference type="Proteomes" id="UP001408789">
    <property type="component" value="Unassembled WGS sequence"/>
</dbReference>
<dbReference type="InterPro" id="IPR003613">
    <property type="entry name" value="Ubox_domain"/>
</dbReference>
<evidence type="ECO:0000313" key="7">
    <source>
        <dbReference type="EMBL" id="KAK9068540.1"/>
    </source>
</evidence>
<dbReference type="Pfam" id="PF25598">
    <property type="entry name" value="ARM_PUB"/>
    <property type="match status" value="1"/>
</dbReference>
<feature type="domain" description="U-box" evidence="6">
    <location>
        <begin position="9"/>
        <end position="86"/>
    </location>
</feature>